<reference evidence="2" key="1">
    <citation type="submission" date="2017-01" db="EMBL/GenBank/DDBJ databases">
        <title>Comparative genomics of anhydrobiosis in the tardigrade Hypsibius dujardini.</title>
        <authorList>
            <person name="Yoshida Y."/>
            <person name="Koutsovoulos G."/>
            <person name="Laetsch D."/>
            <person name="Stevens L."/>
            <person name="Kumar S."/>
            <person name="Horikawa D."/>
            <person name="Ishino K."/>
            <person name="Komine S."/>
            <person name="Tomita M."/>
            <person name="Blaxter M."/>
            <person name="Arakawa K."/>
        </authorList>
    </citation>
    <scope>NUCLEOTIDE SEQUENCE [LARGE SCALE GENOMIC DNA]</scope>
    <source>
        <strain evidence="2">Z151</strain>
    </source>
</reference>
<dbReference type="PROSITE" id="PS51257">
    <property type="entry name" value="PROKAR_LIPOPROTEIN"/>
    <property type="match status" value="1"/>
</dbReference>
<accession>A0A1W0WXJ3</accession>
<gene>
    <name evidence="1" type="ORF">BV898_06183</name>
</gene>
<dbReference type="AlphaFoldDB" id="A0A1W0WXJ3"/>
<evidence type="ECO:0000313" key="1">
    <source>
        <dbReference type="EMBL" id="OQV19915.1"/>
    </source>
</evidence>
<comment type="caution">
    <text evidence="1">The sequence shown here is derived from an EMBL/GenBank/DDBJ whole genome shotgun (WGS) entry which is preliminary data.</text>
</comment>
<proteinExistence type="predicted"/>
<organism evidence="1 2">
    <name type="scientific">Hypsibius exemplaris</name>
    <name type="common">Freshwater tardigrade</name>
    <dbReference type="NCBI Taxonomy" id="2072580"/>
    <lineage>
        <taxon>Eukaryota</taxon>
        <taxon>Metazoa</taxon>
        <taxon>Ecdysozoa</taxon>
        <taxon>Tardigrada</taxon>
        <taxon>Eutardigrada</taxon>
        <taxon>Parachela</taxon>
        <taxon>Hypsibioidea</taxon>
        <taxon>Hypsibiidae</taxon>
        <taxon>Hypsibius</taxon>
    </lineage>
</organism>
<name>A0A1W0WXJ3_HYPEX</name>
<evidence type="ECO:0000313" key="2">
    <source>
        <dbReference type="Proteomes" id="UP000192578"/>
    </source>
</evidence>
<keyword evidence="2" id="KW-1185">Reference proteome</keyword>
<dbReference type="Proteomes" id="UP000192578">
    <property type="component" value="Unassembled WGS sequence"/>
</dbReference>
<dbReference type="OrthoDB" id="756370at2759"/>
<dbReference type="EMBL" id="MTYJ01000035">
    <property type="protein sequence ID" value="OQV19915.1"/>
    <property type="molecule type" value="Genomic_DNA"/>
</dbReference>
<sequence length="218" mass="23911">MLQFRPHEVLVLPYSVSLHQNNLSVACLNDEQYEFSTVHKFGIITGNQEGTADTLKKPWSLDTTVPTGTLVLSLVIFQTKTFFFEEKPVLVALSTRGPFIAFGGDMEPFPGHRIEELTPSAEWSMNTCLTVLIDSFICLGNCQGQISVFSLDSYCRDGLLHCRTLQTSARSKVHQLAGDPLQLVAADSTGKIWSWSVGKAVSFDPVLKGVATKLVTSA</sequence>
<protein>
    <submittedName>
        <fullName evidence="1">Uncharacterized protein</fullName>
    </submittedName>
</protein>